<reference evidence="1" key="1">
    <citation type="journal article" date="2014" name="Front. Microbiol.">
        <title>High frequency of phylogenetically diverse reductive dehalogenase-homologous genes in deep subseafloor sedimentary metagenomes.</title>
        <authorList>
            <person name="Kawai M."/>
            <person name="Futagami T."/>
            <person name="Toyoda A."/>
            <person name="Takaki Y."/>
            <person name="Nishi S."/>
            <person name="Hori S."/>
            <person name="Arai W."/>
            <person name="Tsubouchi T."/>
            <person name="Morono Y."/>
            <person name="Uchiyama I."/>
            <person name="Ito T."/>
            <person name="Fujiyama A."/>
            <person name="Inagaki F."/>
            <person name="Takami H."/>
        </authorList>
    </citation>
    <scope>NUCLEOTIDE SEQUENCE</scope>
    <source>
        <strain evidence="1">Expedition CK06-06</strain>
    </source>
</reference>
<sequence>VEKNGYDWLEELDNFYVAEGLHEALIKAKPTLFSSPAVCVETLNNLYPYVQDISSNDMLKAIRQALTHDGRFPLTLIALDEVQQYIGEDSQRSNDVQEAVEACCKNIGGKLLFIGTGQTAVTGTSNLKKLEARFTLRVELSDADVDAVIRKVILAKKPQAISLIGMCKIS</sequence>
<feature type="non-terminal residue" evidence="1">
    <location>
        <position position="1"/>
    </location>
</feature>
<gene>
    <name evidence="1" type="ORF">S03H2_08096</name>
</gene>
<organism evidence="1">
    <name type="scientific">marine sediment metagenome</name>
    <dbReference type="NCBI Taxonomy" id="412755"/>
    <lineage>
        <taxon>unclassified sequences</taxon>
        <taxon>metagenomes</taxon>
        <taxon>ecological metagenomes</taxon>
    </lineage>
</organism>
<comment type="caution">
    <text evidence="1">The sequence shown here is derived from an EMBL/GenBank/DDBJ whole genome shotgun (WGS) entry which is preliminary data.</text>
</comment>
<name>X1E6X9_9ZZZZ</name>
<dbReference type="AlphaFoldDB" id="X1E6X9"/>
<dbReference type="EMBL" id="BARU01003869">
    <property type="protein sequence ID" value="GAH28347.1"/>
    <property type="molecule type" value="Genomic_DNA"/>
</dbReference>
<protein>
    <recommendedName>
        <fullName evidence="2">AAA+ ATPase domain-containing protein</fullName>
    </recommendedName>
</protein>
<evidence type="ECO:0008006" key="2">
    <source>
        <dbReference type="Google" id="ProtNLM"/>
    </source>
</evidence>
<proteinExistence type="predicted"/>
<accession>X1E6X9</accession>
<evidence type="ECO:0000313" key="1">
    <source>
        <dbReference type="EMBL" id="GAH28347.1"/>
    </source>
</evidence>